<dbReference type="CDD" id="cd02966">
    <property type="entry name" value="TlpA_like_family"/>
    <property type="match status" value="1"/>
</dbReference>
<proteinExistence type="predicted"/>
<dbReference type="InterPro" id="IPR036249">
    <property type="entry name" value="Thioredoxin-like_sf"/>
</dbReference>
<dbReference type="PANTHER" id="PTHR42852:SF6">
    <property type="entry name" value="THIOL:DISULFIDE INTERCHANGE PROTEIN DSBE"/>
    <property type="match status" value="1"/>
</dbReference>
<dbReference type="OrthoDB" id="1069091at2"/>
<dbReference type="InterPro" id="IPR050553">
    <property type="entry name" value="Thioredoxin_ResA/DsbE_sf"/>
</dbReference>
<evidence type="ECO:0000256" key="5">
    <source>
        <dbReference type="SAM" id="SignalP"/>
    </source>
</evidence>
<dbReference type="InterPro" id="IPR013766">
    <property type="entry name" value="Thioredoxin_domain"/>
</dbReference>
<dbReference type="GO" id="GO:0030313">
    <property type="term" value="C:cell envelope"/>
    <property type="evidence" value="ECO:0007669"/>
    <property type="project" value="UniProtKB-SubCell"/>
</dbReference>
<keyword evidence="5" id="KW-0732">Signal</keyword>
<feature type="domain" description="Thioredoxin" evidence="6">
    <location>
        <begin position="222"/>
        <end position="362"/>
    </location>
</feature>
<dbReference type="InterPro" id="IPR025380">
    <property type="entry name" value="DUF4369"/>
</dbReference>
<dbReference type="InterPro" id="IPR012336">
    <property type="entry name" value="Thioredoxin-like_fold"/>
</dbReference>
<keyword evidence="2" id="KW-0201">Cytochrome c-type biogenesis</keyword>
<dbReference type="EMBL" id="FOGG01000010">
    <property type="protein sequence ID" value="SER48977.1"/>
    <property type="molecule type" value="Genomic_DNA"/>
</dbReference>
<dbReference type="Proteomes" id="UP000199572">
    <property type="component" value="Unassembled WGS sequence"/>
</dbReference>
<dbReference type="PROSITE" id="PS51352">
    <property type="entry name" value="THIOREDOXIN_2"/>
    <property type="match status" value="1"/>
</dbReference>
<gene>
    <name evidence="7" type="ORF">SAMN04488023_11016</name>
</gene>
<reference evidence="7 8" key="1">
    <citation type="submission" date="2016-10" db="EMBL/GenBank/DDBJ databases">
        <authorList>
            <person name="de Groot N.N."/>
        </authorList>
    </citation>
    <scope>NUCLEOTIDE SEQUENCE [LARGE SCALE GENOMIC DNA]</scope>
    <source>
        <strain evidence="7 8">DSM 18610</strain>
    </source>
</reference>
<evidence type="ECO:0000256" key="4">
    <source>
        <dbReference type="ARBA" id="ARBA00023284"/>
    </source>
</evidence>
<dbReference type="Pfam" id="PF13905">
    <property type="entry name" value="Thioredoxin_8"/>
    <property type="match status" value="1"/>
</dbReference>
<evidence type="ECO:0000256" key="3">
    <source>
        <dbReference type="ARBA" id="ARBA00023157"/>
    </source>
</evidence>
<dbReference type="GO" id="GO:0017004">
    <property type="term" value="P:cytochrome complex assembly"/>
    <property type="evidence" value="ECO:0007669"/>
    <property type="project" value="UniProtKB-KW"/>
</dbReference>
<dbReference type="PANTHER" id="PTHR42852">
    <property type="entry name" value="THIOL:DISULFIDE INTERCHANGE PROTEIN DSBE"/>
    <property type="match status" value="1"/>
</dbReference>
<protein>
    <submittedName>
        <fullName evidence="7">Peroxiredoxin</fullName>
    </submittedName>
</protein>
<dbReference type="STRING" id="390241.SAMN04488023_11016"/>
<organism evidence="7 8">
    <name type="scientific">Pedobacter rhizosphaerae</name>
    <dbReference type="NCBI Taxonomy" id="390241"/>
    <lineage>
        <taxon>Bacteria</taxon>
        <taxon>Pseudomonadati</taxon>
        <taxon>Bacteroidota</taxon>
        <taxon>Sphingobacteriia</taxon>
        <taxon>Sphingobacteriales</taxon>
        <taxon>Sphingobacteriaceae</taxon>
        <taxon>Pedobacter</taxon>
    </lineage>
</organism>
<evidence type="ECO:0000313" key="8">
    <source>
        <dbReference type="Proteomes" id="UP000199572"/>
    </source>
</evidence>
<dbReference type="SUPFAM" id="SSF52833">
    <property type="entry name" value="Thioredoxin-like"/>
    <property type="match status" value="1"/>
</dbReference>
<evidence type="ECO:0000313" key="7">
    <source>
        <dbReference type="EMBL" id="SER48977.1"/>
    </source>
</evidence>
<dbReference type="Gene3D" id="3.40.30.10">
    <property type="entry name" value="Glutaredoxin"/>
    <property type="match status" value="1"/>
</dbReference>
<accession>A0A1H9PLG5</accession>
<dbReference type="AlphaFoldDB" id="A0A1H9PLG5"/>
<name>A0A1H9PLG5_9SPHI</name>
<dbReference type="Pfam" id="PF14289">
    <property type="entry name" value="DUF4369"/>
    <property type="match status" value="1"/>
</dbReference>
<keyword evidence="8" id="KW-1185">Reference proteome</keyword>
<feature type="chain" id="PRO_5011514555" evidence="5">
    <location>
        <begin position="21"/>
        <end position="362"/>
    </location>
</feature>
<comment type="subcellular location">
    <subcellularLocation>
        <location evidence="1">Cell envelope</location>
    </subcellularLocation>
</comment>
<evidence type="ECO:0000259" key="6">
    <source>
        <dbReference type="PROSITE" id="PS51352"/>
    </source>
</evidence>
<keyword evidence="4" id="KW-0676">Redox-active center</keyword>
<evidence type="ECO:0000256" key="2">
    <source>
        <dbReference type="ARBA" id="ARBA00022748"/>
    </source>
</evidence>
<feature type="signal peptide" evidence="5">
    <location>
        <begin position="1"/>
        <end position="20"/>
    </location>
</feature>
<keyword evidence="3" id="KW-1015">Disulfide bond</keyword>
<evidence type="ECO:0000256" key="1">
    <source>
        <dbReference type="ARBA" id="ARBA00004196"/>
    </source>
</evidence>
<sequence>MKMKLLYGILLAALPAIANAQAIDYSVNGQVKGLKDGEVELHAYDSRTRVSKKVGEAKITNGKFVAKGRLDGAQMISVNLKPGNWGTQLFVDAGVVNLHIDTAGAQHYDYTQYGMQKGASLTSVKISGSAAQSDYEQYEKTSAGMAKDRAAISQKQLAFIKQYINEKPSSVAGVYMLNQYYLFNSDLPLADFEGLLATFKGSAKQSAYFTNLQTEVAEIKAVLPGQLAEDFTLLKPDSSKFTLSTLRGKYVLLDFWASWCKPCREAIPHWKEVYAKYKDKGFEIVGVTNDNKWDQWKKAMDQEKMDWIQVADEFPVKNMPAKIVSKYKSRTIPLYVLLDKEGRILVKTDHKEEIDQKLSALL</sequence>